<feature type="transmembrane region" description="Helical" evidence="2">
    <location>
        <begin position="461"/>
        <end position="480"/>
    </location>
</feature>
<comment type="caution">
    <text evidence="3">The sequence shown here is derived from an EMBL/GenBank/DDBJ whole genome shotgun (WGS) entry which is preliminary data.</text>
</comment>
<feature type="transmembrane region" description="Helical" evidence="2">
    <location>
        <begin position="492"/>
        <end position="511"/>
    </location>
</feature>
<keyword evidence="2" id="KW-0812">Transmembrane</keyword>
<feature type="transmembrane region" description="Helical" evidence="2">
    <location>
        <begin position="570"/>
        <end position="588"/>
    </location>
</feature>
<feature type="transmembrane region" description="Helical" evidence="2">
    <location>
        <begin position="532"/>
        <end position="550"/>
    </location>
</feature>
<dbReference type="SUPFAM" id="SSF52540">
    <property type="entry name" value="P-loop containing nucleoside triphosphate hydrolases"/>
    <property type="match status" value="1"/>
</dbReference>
<evidence type="ECO:0000256" key="2">
    <source>
        <dbReference type="SAM" id="Phobius"/>
    </source>
</evidence>
<gene>
    <name evidence="3" type="ORF">GCM10010420_27220</name>
</gene>
<sequence length="762" mass="80375">MVVNRRRLVGYAAAWSCGLLCLVSVAWTAGALRDGSGSTADTAGLLLGLAGVGLAAAGLWAAVRALREHRTAAVIATELAGAVLAEEGRQYKQLLGGDPQALNTAIDLRFVRAEASGPAGGGGGGGHAGGSLRGIAAYYRSLSPGRLVVTGSAGDGSADAGTGKTVLAVALILGLTRDRAPGEPVPVRLSAASWPGGSVRDWLVRHLTGAFHLPRREARSVVDANLVMPVIDGLDEMDAAPRPGYTSRAAQLLRAVEGHPWQGEKAPVVLTCRRPHYEALVAADAQLQGAARIEIVRVAGGDVRSYLESRIGYSARNLARWEPLLDALDAPSAPAALVDALDTPWRLTLAAVVYEERDPGSGEFLRDPKDLVRLAERGELHGYLLDRFVKAAVNAPPEEGGQRPLARPDPEAVWRHLAVLAAYLHGNAATPSRTVAGRRLSGTDIVLHELWPLAGPRRARVVSALFFLMVVAVFLVPYLLTDSFNSTTGSAAFVAMVWAITAGAAAYAVAWPQPARLSLLPLATSSGLRRTVTAALVGGAAGGVGGDLFYDWLGHSASGTFPYLAGEFVYWPAVPGWMGFGCLLYLTLGARHHSVGDPRSALRDDLTACLVSAVLIGALESVEILTLPAYEQFFLFEGPMLVPTMTISGLVLVVGWGFLLSLAGAFPATRGLRAVLGGPATLRHTALLLCTRGRLPWRLGSLLHHCYDLGLLRAAGGAYQFRHLELQEHLATRPHPPDLRRDGERRDGERGAAGSESGCPAR</sequence>
<dbReference type="Proteomes" id="UP001500058">
    <property type="component" value="Unassembled WGS sequence"/>
</dbReference>
<feature type="transmembrane region" description="Helical" evidence="2">
    <location>
        <begin position="44"/>
        <end position="63"/>
    </location>
</feature>
<name>A0ABP5VEH5_9ACTN</name>
<organism evidence="3 4">
    <name type="scientific">Streptomyces glaucosporus</name>
    <dbReference type="NCBI Taxonomy" id="284044"/>
    <lineage>
        <taxon>Bacteria</taxon>
        <taxon>Bacillati</taxon>
        <taxon>Actinomycetota</taxon>
        <taxon>Actinomycetes</taxon>
        <taxon>Kitasatosporales</taxon>
        <taxon>Streptomycetaceae</taxon>
        <taxon>Streptomyces</taxon>
    </lineage>
</organism>
<keyword evidence="4" id="KW-1185">Reference proteome</keyword>
<reference evidence="4" key="1">
    <citation type="journal article" date="2019" name="Int. J. Syst. Evol. Microbiol.">
        <title>The Global Catalogue of Microorganisms (GCM) 10K type strain sequencing project: providing services to taxonomists for standard genome sequencing and annotation.</title>
        <authorList>
            <consortium name="The Broad Institute Genomics Platform"/>
            <consortium name="The Broad Institute Genome Sequencing Center for Infectious Disease"/>
            <person name="Wu L."/>
            <person name="Ma J."/>
        </authorList>
    </citation>
    <scope>NUCLEOTIDE SEQUENCE [LARGE SCALE GENOMIC DNA]</scope>
    <source>
        <strain evidence="4">JCM 6921</strain>
    </source>
</reference>
<evidence type="ECO:0000313" key="3">
    <source>
        <dbReference type="EMBL" id="GAA2399305.1"/>
    </source>
</evidence>
<protein>
    <recommendedName>
        <fullName evidence="5">NACHT domain-containing protein</fullName>
    </recommendedName>
</protein>
<feature type="transmembrane region" description="Helical" evidence="2">
    <location>
        <begin position="642"/>
        <end position="666"/>
    </location>
</feature>
<keyword evidence="2" id="KW-0472">Membrane</keyword>
<evidence type="ECO:0000256" key="1">
    <source>
        <dbReference type="SAM" id="MobiDB-lite"/>
    </source>
</evidence>
<dbReference type="EMBL" id="BAAATJ010000010">
    <property type="protein sequence ID" value="GAA2399305.1"/>
    <property type="molecule type" value="Genomic_DNA"/>
</dbReference>
<evidence type="ECO:0008006" key="5">
    <source>
        <dbReference type="Google" id="ProtNLM"/>
    </source>
</evidence>
<proteinExistence type="predicted"/>
<keyword evidence="2" id="KW-1133">Transmembrane helix</keyword>
<evidence type="ECO:0000313" key="4">
    <source>
        <dbReference type="Proteomes" id="UP001500058"/>
    </source>
</evidence>
<feature type="compositionally biased region" description="Basic and acidic residues" evidence="1">
    <location>
        <begin position="732"/>
        <end position="750"/>
    </location>
</feature>
<feature type="region of interest" description="Disordered" evidence="1">
    <location>
        <begin position="732"/>
        <end position="762"/>
    </location>
</feature>
<accession>A0ABP5VEH5</accession>
<dbReference type="InterPro" id="IPR027417">
    <property type="entry name" value="P-loop_NTPase"/>
</dbReference>
<feature type="transmembrane region" description="Helical" evidence="2">
    <location>
        <begin position="609"/>
        <end position="630"/>
    </location>
</feature>